<dbReference type="Proteomes" id="UP000887222">
    <property type="component" value="Unassembled WGS sequence"/>
</dbReference>
<accession>A0ABQ4Q8W1</accession>
<keyword evidence="2" id="KW-1185">Reference proteome</keyword>
<protein>
    <submittedName>
        <fullName evidence="1">Tautomerase family protein</fullName>
    </submittedName>
</protein>
<dbReference type="PANTHER" id="PTHR38460">
    <property type="entry name" value="TAUTOMERASE YOLI-RELATED"/>
    <property type="match status" value="1"/>
</dbReference>
<reference evidence="1 2" key="1">
    <citation type="journal article" date="2022" name="Int. J. Syst. Evol. Microbiol.">
        <title>Noviherbaspirillum aridicola sp. nov., isolated from an arid soil in Pakistan.</title>
        <authorList>
            <person name="Khan I.U."/>
            <person name="Saqib M."/>
            <person name="Amin A."/>
            <person name="Hussain F."/>
            <person name="Li L."/>
            <person name="Liu Y.H."/>
            <person name="Fang B.Z."/>
            <person name="Ahmed I."/>
            <person name="Li W.J."/>
        </authorList>
    </citation>
    <scope>NUCLEOTIDE SEQUENCE [LARGE SCALE GENOMIC DNA]</scope>
    <source>
        <strain evidence="1 2">NCCP-691</strain>
    </source>
</reference>
<dbReference type="EMBL" id="BPMK01000019">
    <property type="protein sequence ID" value="GIZ53654.1"/>
    <property type="molecule type" value="Genomic_DNA"/>
</dbReference>
<evidence type="ECO:0000313" key="1">
    <source>
        <dbReference type="EMBL" id="GIZ53654.1"/>
    </source>
</evidence>
<dbReference type="InterPro" id="IPR037479">
    <property type="entry name" value="Tauto_MSAD"/>
</dbReference>
<name>A0ABQ4Q8W1_9BURK</name>
<evidence type="ECO:0000313" key="2">
    <source>
        <dbReference type="Proteomes" id="UP000887222"/>
    </source>
</evidence>
<dbReference type="Gene3D" id="3.30.429.10">
    <property type="entry name" value="Macrophage Migration Inhibitory Factor"/>
    <property type="match status" value="1"/>
</dbReference>
<sequence length="124" mass="13353">MPFVRISIPAGSAAAGAALADAVHQALVDTFSVPPDDRFQVVEELGPGALVCTPSYLGVRHERPAFVQIVCSVGRDLAQKRALFARIAALGAERAGWRREDLIVHLVEVQKENWSFGNGLAQYA</sequence>
<dbReference type="SUPFAM" id="SSF55331">
    <property type="entry name" value="Tautomerase/MIF"/>
    <property type="match status" value="1"/>
</dbReference>
<dbReference type="Pfam" id="PF14552">
    <property type="entry name" value="Tautomerase_2"/>
    <property type="match status" value="1"/>
</dbReference>
<dbReference type="InterPro" id="IPR014347">
    <property type="entry name" value="Tautomerase/MIF_sf"/>
</dbReference>
<dbReference type="RefSeq" id="WP_220810070.1">
    <property type="nucleotide sequence ID" value="NZ_BPMK01000019.1"/>
</dbReference>
<gene>
    <name evidence="1" type="ORF">NCCP691_36680</name>
</gene>
<organism evidence="1 2">
    <name type="scientific">Noviherbaspirillum aridicola</name>
    <dbReference type="NCBI Taxonomy" id="2849687"/>
    <lineage>
        <taxon>Bacteria</taxon>
        <taxon>Pseudomonadati</taxon>
        <taxon>Pseudomonadota</taxon>
        <taxon>Betaproteobacteria</taxon>
        <taxon>Burkholderiales</taxon>
        <taxon>Oxalobacteraceae</taxon>
        <taxon>Noviherbaspirillum</taxon>
    </lineage>
</organism>
<dbReference type="PANTHER" id="PTHR38460:SF1">
    <property type="entry name" value="TAUTOMERASE YOLI-RELATED"/>
    <property type="match status" value="1"/>
</dbReference>
<comment type="caution">
    <text evidence="1">The sequence shown here is derived from an EMBL/GenBank/DDBJ whole genome shotgun (WGS) entry which is preliminary data.</text>
</comment>
<proteinExistence type="predicted"/>